<sequence length="43" mass="4490">MDEATGDGSAELLDDGSIEIAFAYHNGDEAILKAKRDTSSTAC</sequence>
<evidence type="ECO:0000313" key="1">
    <source>
        <dbReference type="EMBL" id="MFC3320672.1"/>
    </source>
</evidence>
<accession>A0ABV7MHX6</accession>
<comment type="caution">
    <text evidence="1">The sequence shown here is derived from an EMBL/GenBank/DDBJ whole genome shotgun (WGS) entry which is preliminary data.</text>
</comment>
<dbReference type="RefSeq" id="WP_378976794.1">
    <property type="nucleotide sequence ID" value="NZ_JBHRVD010000001.1"/>
</dbReference>
<organism evidence="1 2">
    <name type="scientific">Mesorhizobium cantuariense</name>
    <dbReference type="NCBI Taxonomy" id="1300275"/>
    <lineage>
        <taxon>Bacteria</taxon>
        <taxon>Pseudomonadati</taxon>
        <taxon>Pseudomonadota</taxon>
        <taxon>Alphaproteobacteria</taxon>
        <taxon>Hyphomicrobiales</taxon>
        <taxon>Phyllobacteriaceae</taxon>
        <taxon>Mesorhizobium</taxon>
    </lineage>
</organism>
<gene>
    <name evidence="1" type="ORF">ACFOJ9_02340</name>
</gene>
<keyword evidence="2" id="KW-1185">Reference proteome</keyword>
<evidence type="ECO:0000313" key="2">
    <source>
        <dbReference type="Proteomes" id="UP001595648"/>
    </source>
</evidence>
<reference evidence="2" key="1">
    <citation type="journal article" date="2019" name="Int. J. Syst. Evol. Microbiol.">
        <title>The Global Catalogue of Microorganisms (GCM) 10K type strain sequencing project: providing services to taxonomists for standard genome sequencing and annotation.</title>
        <authorList>
            <consortium name="The Broad Institute Genomics Platform"/>
            <consortium name="The Broad Institute Genome Sequencing Center for Infectious Disease"/>
            <person name="Wu L."/>
            <person name="Ma J."/>
        </authorList>
    </citation>
    <scope>NUCLEOTIDE SEQUENCE [LARGE SCALE GENOMIC DNA]</scope>
    <source>
        <strain evidence="2">ICMP 19515</strain>
    </source>
</reference>
<proteinExistence type="predicted"/>
<protein>
    <submittedName>
        <fullName evidence="1">Uncharacterized protein</fullName>
    </submittedName>
</protein>
<dbReference type="Proteomes" id="UP001595648">
    <property type="component" value="Unassembled WGS sequence"/>
</dbReference>
<dbReference type="EMBL" id="JBHRVD010000001">
    <property type="protein sequence ID" value="MFC3320672.1"/>
    <property type="molecule type" value="Genomic_DNA"/>
</dbReference>
<name>A0ABV7MHX6_9HYPH</name>